<sequence>MASSSSSSSFVVNPELVFKMVSSSGYVVDEELRQGILSDMSSPSFVVHENEDLYERVCKSVNKVKNRLLEMGEFSDPPTDDDIRISNYMSKVLEFAHRCLDLLPGTERPPLTEEAAAADVIHLLEIPSQGCLAESVWSGHNLVLEWVSSMLFSQYEEAYPNTDSLYCFVKALY</sequence>
<name>A0ABQ4YF72_9ASTR</name>
<dbReference type="Proteomes" id="UP001151760">
    <property type="component" value="Unassembled WGS sequence"/>
</dbReference>
<evidence type="ECO:0000313" key="2">
    <source>
        <dbReference type="Proteomes" id="UP001151760"/>
    </source>
</evidence>
<dbReference type="EMBL" id="BQNB010010334">
    <property type="protein sequence ID" value="GJS75863.1"/>
    <property type="molecule type" value="Genomic_DNA"/>
</dbReference>
<proteinExistence type="predicted"/>
<comment type="caution">
    <text evidence="1">The sequence shown here is derived from an EMBL/GenBank/DDBJ whole genome shotgun (WGS) entry which is preliminary data.</text>
</comment>
<organism evidence="1 2">
    <name type="scientific">Tanacetum coccineum</name>
    <dbReference type="NCBI Taxonomy" id="301880"/>
    <lineage>
        <taxon>Eukaryota</taxon>
        <taxon>Viridiplantae</taxon>
        <taxon>Streptophyta</taxon>
        <taxon>Embryophyta</taxon>
        <taxon>Tracheophyta</taxon>
        <taxon>Spermatophyta</taxon>
        <taxon>Magnoliopsida</taxon>
        <taxon>eudicotyledons</taxon>
        <taxon>Gunneridae</taxon>
        <taxon>Pentapetalae</taxon>
        <taxon>asterids</taxon>
        <taxon>campanulids</taxon>
        <taxon>Asterales</taxon>
        <taxon>Asteraceae</taxon>
        <taxon>Asteroideae</taxon>
        <taxon>Anthemideae</taxon>
        <taxon>Anthemidinae</taxon>
        <taxon>Tanacetum</taxon>
    </lineage>
</organism>
<gene>
    <name evidence="1" type="ORF">Tco_0725744</name>
</gene>
<reference evidence="1" key="1">
    <citation type="journal article" date="2022" name="Int. J. Mol. Sci.">
        <title>Draft Genome of Tanacetum Coccineum: Genomic Comparison of Closely Related Tanacetum-Family Plants.</title>
        <authorList>
            <person name="Yamashiro T."/>
            <person name="Shiraishi A."/>
            <person name="Nakayama K."/>
            <person name="Satake H."/>
        </authorList>
    </citation>
    <scope>NUCLEOTIDE SEQUENCE</scope>
</reference>
<reference evidence="1" key="2">
    <citation type="submission" date="2022-01" db="EMBL/GenBank/DDBJ databases">
        <authorList>
            <person name="Yamashiro T."/>
            <person name="Shiraishi A."/>
            <person name="Satake H."/>
            <person name="Nakayama K."/>
        </authorList>
    </citation>
    <scope>NUCLEOTIDE SEQUENCE</scope>
</reference>
<protein>
    <submittedName>
        <fullName evidence="1">Uncharacterized protein</fullName>
    </submittedName>
</protein>
<accession>A0ABQ4YF72</accession>
<evidence type="ECO:0000313" key="1">
    <source>
        <dbReference type="EMBL" id="GJS75863.1"/>
    </source>
</evidence>
<keyword evidence="2" id="KW-1185">Reference proteome</keyword>